<keyword evidence="3" id="KW-1185">Reference proteome</keyword>
<sequence>MVLRSFKKGTNLLNRHGPMQPKAKGFADVSTFSDILTSVDQDSKIRYVRRRTSFHE</sequence>
<evidence type="ECO:0000256" key="1">
    <source>
        <dbReference type="SAM" id="MobiDB-lite"/>
    </source>
</evidence>
<dbReference type="HOGENOM" id="CLU_212317_0_0_1"/>
<proteinExistence type="predicted"/>
<dbReference type="Proteomes" id="UP000008694">
    <property type="component" value="Unassembled WGS sequence"/>
</dbReference>
<reference evidence="3" key="1">
    <citation type="journal article" date="2011" name="Nat. Genet.">
        <title>The Arabidopsis lyrata genome sequence and the basis of rapid genome size change.</title>
        <authorList>
            <person name="Hu T.T."/>
            <person name="Pattyn P."/>
            <person name="Bakker E.G."/>
            <person name="Cao J."/>
            <person name="Cheng J.-F."/>
            <person name="Clark R.M."/>
            <person name="Fahlgren N."/>
            <person name="Fawcett J.A."/>
            <person name="Grimwood J."/>
            <person name="Gundlach H."/>
            <person name="Haberer G."/>
            <person name="Hollister J.D."/>
            <person name="Ossowski S."/>
            <person name="Ottilar R.P."/>
            <person name="Salamov A.A."/>
            <person name="Schneeberger K."/>
            <person name="Spannagl M."/>
            <person name="Wang X."/>
            <person name="Yang L."/>
            <person name="Nasrallah M.E."/>
            <person name="Bergelson J."/>
            <person name="Carrington J.C."/>
            <person name="Gaut B.S."/>
            <person name="Schmutz J."/>
            <person name="Mayer K.F.X."/>
            <person name="Van de Peer Y."/>
            <person name="Grigoriev I.V."/>
            <person name="Nordborg M."/>
            <person name="Weigel D."/>
            <person name="Guo Y.-L."/>
        </authorList>
    </citation>
    <scope>NUCLEOTIDE SEQUENCE [LARGE SCALE GENOMIC DNA]</scope>
    <source>
        <strain evidence="3">cv. MN47</strain>
    </source>
</reference>
<evidence type="ECO:0000313" key="2">
    <source>
        <dbReference type="EMBL" id="EFH57320.1"/>
    </source>
</evidence>
<evidence type="ECO:0000313" key="3">
    <source>
        <dbReference type="Proteomes" id="UP000008694"/>
    </source>
</evidence>
<protein>
    <submittedName>
        <fullName evidence="2">Expressed protein</fullName>
    </submittedName>
</protein>
<name>D7LLB3_ARALL</name>
<feature type="region of interest" description="Disordered" evidence="1">
    <location>
        <begin position="1"/>
        <end position="20"/>
    </location>
</feature>
<dbReference type="Gramene" id="scaffold_401431.1">
    <property type="protein sequence ID" value="scaffold_401431.1"/>
    <property type="gene ID" value="scaffold_401431.1"/>
</dbReference>
<dbReference type="EMBL" id="GL348716">
    <property type="protein sequence ID" value="EFH57320.1"/>
    <property type="molecule type" value="Genomic_DNA"/>
</dbReference>
<gene>
    <name evidence="2" type="ORF">ARALYDRAFT_901930</name>
</gene>
<accession>D7LLB3</accession>
<organism evidence="3">
    <name type="scientific">Arabidopsis lyrata subsp. lyrata</name>
    <name type="common">Lyre-leaved rock-cress</name>
    <dbReference type="NCBI Taxonomy" id="81972"/>
    <lineage>
        <taxon>Eukaryota</taxon>
        <taxon>Viridiplantae</taxon>
        <taxon>Streptophyta</taxon>
        <taxon>Embryophyta</taxon>
        <taxon>Tracheophyta</taxon>
        <taxon>Spermatophyta</taxon>
        <taxon>Magnoliopsida</taxon>
        <taxon>eudicotyledons</taxon>
        <taxon>Gunneridae</taxon>
        <taxon>Pentapetalae</taxon>
        <taxon>rosids</taxon>
        <taxon>malvids</taxon>
        <taxon>Brassicales</taxon>
        <taxon>Brassicaceae</taxon>
        <taxon>Camelineae</taxon>
        <taxon>Arabidopsis</taxon>
    </lineage>
</organism>
<dbReference type="AlphaFoldDB" id="D7LLB3"/>